<dbReference type="PATRIC" id="fig|797299.3.peg.2292"/>
<dbReference type="HOGENOM" id="CLU_039478_0_2_2"/>
<dbReference type="KEGG" id="hlr:HALLA_16445"/>
<dbReference type="OrthoDB" id="7186at2157"/>
<dbReference type="InterPro" id="IPR006035">
    <property type="entry name" value="Ureohydrolase"/>
</dbReference>
<dbReference type="InterPro" id="IPR020855">
    <property type="entry name" value="Ureohydrolase_Mn_BS"/>
</dbReference>
<keyword evidence="2 4" id="KW-0479">Metal-binding</keyword>
<dbReference type="Proteomes" id="UP000019024">
    <property type="component" value="Chromosome"/>
</dbReference>
<accession>W0JS81</accession>
<dbReference type="PROSITE" id="PS01053">
    <property type="entry name" value="ARGINASE_1"/>
    <property type="match status" value="1"/>
</dbReference>
<keyword evidence="8" id="KW-1185">Reference proteome</keyword>
<feature type="binding site" evidence="4">
    <location>
        <position position="130"/>
    </location>
    <ligand>
        <name>Mn(2+)</name>
        <dbReference type="ChEBI" id="CHEBI:29035"/>
        <label>1</label>
    </ligand>
</feature>
<dbReference type="STRING" id="797299.HALLA_16445"/>
<keyword evidence="3 5" id="KW-0378">Hydrolase</keyword>
<evidence type="ECO:0000256" key="2">
    <source>
        <dbReference type="ARBA" id="ARBA00022723"/>
    </source>
</evidence>
<dbReference type="GO" id="GO:0033389">
    <property type="term" value="P:putrescine biosynthetic process from arginine, via agmatine"/>
    <property type="evidence" value="ECO:0007669"/>
    <property type="project" value="TreeGrafter"/>
</dbReference>
<evidence type="ECO:0000313" key="7">
    <source>
        <dbReference type="EMBL" id="AHG00152.1"/>
    </source>
</evidence>
<organism evidence="7 8">
    <name type="scientific">Halostagnicola larsenii XH-48</name>
    <dbReference type="NCBI Taxonomy" id="797299"/>
    <lineage>
        <taxon>Archaea</taxon>
        <taxon>Methanobacteriati</taxon>
        <taxon>Methanobacteriota</taxon>
        <taxon>Stenosarchaea group</taxon>
        <taxon>Halobacteria</taxon>
        <taxon>Halobacteriales</taxon>
        <taxon>Natrialbaceae</taxon>
        <taxon>Halostagnicola</taxon>
    </lineage>
</organism>
<dbReference type="GO" id="GO:0046872">
    <property type="term" value="F:metal ion binding"/>
    <property type="evidence" value="ECO:0007669"/>
    <property type="project" value="UniProtKB-KW"/>
</dbReference>
<dbReference type="PROSITE" id="PS51409">
    <property type="entry name" value="ARGINASE_2"/>
    <property type="match status" value="1"/>
</dbReference>
<gene>
    <name evidence="7" type="ORF">HALLA_16445</name>
</gene>
<dbReference type="PIRSF" id="PIRSF036979">
    <property type="entry name" value="Arginase"/>
    <property type="match status" value="1"/>
</dbReference>
<feature type="binding site" evidence="4">
    <location>
        <position position="235"/>
    </location>
    <ligand>
        <name>Mn(2+)</name>
        <dbReference type="ChEBI" id="CHEBI:29035"/>
        <label>1</label>
    </ligand>
</feature>
<protein>
    <submittedName>
        <fullName evidence="7">Agmatinase</fullName>
    </submittedName>
</protein>
<feature type="binding site" evidence="4">
    <location>
        <position position="132"/>
    </location>
    <ligand>
        <name>Mn(2+)</name>
        <dbReference type="ChEBI" id="CHEBI:29035"/>
        <label>1</label>
    </ligand>
</feature>
<dbReference type="SUPFAM" id="SSF52768">
    <property type="entry name" value="Arginase/deacetylase"/>
    <property type="match status" value="1"/>
</dbReference>
<dbReference type="eggNOG" id="arCOG01700">
    <property type="taxonomic scope" value="Archaea"/>
</dbReference>
<dbReference type="EMBL" id="CP007055">
    <property type="protein sequence ID" value="AHG00152.1"/>
    <property type="molecule type" value="Genomic_DNA"/>
</dbReference>
<dbReference type="PANTHER" id="PTHR11358">
    <property type="entry name" value="ARGINASE/AGMATINASE"/>
    <property type="match status" value="1"/>
</dbReference>
<dbReference type="GeneID" id="25146002"/>
<feature type="binding site" evidence="4">
    <location>
        <position position="128"/>
    </location>
    <ligand>
        <name>Mn(2+)</name>
        <dbReference type="ChEBI" id="CHEBI:29035"/>
        <label>1</label>
    </ligand>
</feature>
<comment type="cofactor">
    <cofactor evidence="4">
        <name>Mn(2+)</name>
        <dbReference type="ChEBI" id="CHEBI:29035"/>
    </cofactor>
    <text evidence="4">Binds 2 manganese ions per subunit.</text>
</comment>
<feature type="binding site" evidence="4">
    <location>
        <position position="237"/>
    </location>
    <ligand>
        <name>Mn(2+)</name>
        <dbReference type="ChEBI" id="CHEBI:29035"/>
        <label>1</label>
    </ligand>
</feature>
<comment type="similarity">
    <text evidence="1">Belongs to the arginase family. Agmatinase subfamily.</text>
</comment>
<evidence type="ECO:0000256" key="3">
    <source>
        <dbReference type="ARBA" id="ARBA00022801"/>
    </source>
</evidence>
<keyword evidence="4" id="KW-0464">Manganese</keyword>
<feature type="region of interest" description="Disordered" evidence="6">
    <location>
        <begin position="175"/>
        <end position="215"/>
    </location>
</feature>
<evidence type="ECO:0000313" key="8">
    <source>
        <dbReference type="Proteomes" id="UP000019024"/>
    </source>
</evidence>
<dbReference type="AlphaFoldDB" id="W0JS81"/>
<proteinExistence type="inferred from homology"/>
<dbReference type="RefSeq" id="WP_049953389.1">
    <property type="nucleotide sequence ID" value="NZ_CP007055.1"/>
</dbReference>
<dbReference type="Pfam" id="PF00491">
    <property type="entry name" value="Arginase"/>
    <property type="match status" value="2"/>
</dbReference>
<dbReference type="GO" id="GO:0008783">
    <property type="term" value="F:agmatinase activity"/>
    <property type="evidence" value="ECO:0007669"/>
    <property type="project" value="TreeGrafter"/>
</dbReference>
<evidence type="ECO:0000256" key="4">
    <source>
        <dbReference type="PIRSR" id="PIRSR036979-1"/>
    </source>
</evidence>
<evidence type="ECO:0000256" key="5">
    <source>
        <dbReference type="RuleBase" id="RU003684"/>
    </source>
</evidence>
<evidence type="ECO:0000256" key="1">
    <source>
        <dbReference type="ARBA" id="ARBA00009227"/>
    </source>
</evidence>
<reference evidence="7 8" key="1">
    <citation type="submission" date="2014-01" db="EMBL/GenBank/DDBJ databases">
        <authorList>
            <consortium name="DOE Joint Genome Institute"/>
            <person name="Anderson I."/>
            <person name="Huntemann M."/>
            <person name="Han J."/>
            <person name="Chen A."/>
            <person name="Kyrpides N."/>
            <person name="Mavromatis K."/>
            <person name="Markowitz V."/>
            <person name="Palaniappan K."/>
            <person name="Ivanova N."/>
            <person name="Schaumberg A."/>
            <person name="Pati A."/>
            <person name="Liolios K."/>
            <person name="Nordberg H.P."/>
            <person name="Cantor M.N."/>
            <person name="Hua S.X."/>
            <person name="Woyke T."/>
        </authorList>
    </citation>
    <scope>NUCLEOTIDE SEQUENCE [LARGE SCALE GENOMIC DNA]</scope>
    <source>
        <strain evidence="7 8">XH-48</strain>
    </source>
</reference>
<dbReference type="PRINTS" id="PR00116">
    <property type="entry name" value="ARGINASE"/>
</dbReference>
<name>W0JS81_9EURY</name>
<evidence type="ECO:0000256" key="6">
    <source>
        <dbReference type="SAM" id="MobiDB-lite"/>
    </source>
</evidence>
<sequence>MFPGAADYRRADTSRREPDADFVVVGAPLDASTTFQPGTRFGPRRVRTFSESYDDYDRRTDQHFSELRVFDDGDVRAWDDAAEYLEFLEGTLRDVVWDDAVPLVLGGEHTVSLAGVRAVEPEVFVCLDAHLDLRDEYDGNELSHAAVTRRILETVDSVEEAIIIGARTGSEAEWERAEAEDVTVVPPEAVSSPDSLLESDSVPNSESVSAPDLESASESILESMLDGRDAYLSVDIDAADPAYAPGTGTMEPFGLEPRELRSVVCAVAPASSGFDVVEVNDRDDGQAAALAGKLLREFVFSAAAENAE</sequence>
<dbReference type="InterPro" id="IPR023696">
    <property type="entry name" value="Ureohydrolase_dom_sf"/>
</dbReference>
<feature type="binding site" evidence="4">
    <location>
        <position position="109"/>
    </location>
    <ligand>
        <name>Mn(2+)</name>
        <dbReference type="ChEBI" id="CHEBI:29035"/>
        <label>1</label>
    </ligand>
</feature>
<dbReference type="Gene3D" id="3.40.800.10">
    <property type="entry name" value="Ureohydrolase domain"/>
    <property type="match status" value="1"/>
</dbReference>
<dbReference type="PANTHER" id="PTHR11358:SF26">
    <property type="entry name" value="GUANIDINO ACID HYDROLASE, MITOCHONDRIAL"/>
    <property type="match status" value="1"/>
</dbReference>